<feature type="signal peptide" evidence="6">
    <location>
        <begin position="1"/>
        <end position="21"/>
    </location>
</feature>
<dbReference type="PRINTS" id="PR00723">
    <property type="entry name" value="SUBTILISIN"/>
</dbReference>
<keyword evidence="9" id="KW-1185">Reference proteome</keyword>
<dbReference type="Proteomes" id="UP001374803">
    <property type="component" value="Chromosome"/>
</dbReference>
<dbReference type="PROSITE" id="PS00138">
    <property type="entry name" value="SUBTILASE_SER"/>
    <property type="match status" value="1"/>
</dbReference>
<dbReference type="InterPro" id="IPR036852">
    <property type="entry name" value="Peptidase_S8/S53_dom_sf"/>
</dbReference>
<organism evidence="8 9">
    <name type="scientific">Pendulispora rubella</name>
    <dbReference type="NCBI Taxonomy" id="2741070"/>
    <lineage>
        <taxon>Bacteria</taxon>
        <taxon>Pseudomonadati</taxon>
        <taxon>Myxococcota</taxon>
        <taxon>Myxococcia</taxon>
        <taxon>Myxococcales</taxon>
        <taxon>Sorangiineae</taxon>
        <taxon>Pendulisporaceae</taxon>
        <taxon>Pendulispora</taxon>
    </lineage>
</organism>
<evidence type="ECO:0000256" key="5">
    <source>
        <dbReference type="PROSITE-ProRule" id="PRU01240"/>
    </source>
</evidence>
<reference evidence="8" key="1">
    <citation type="submission" date="2021-12" db="EMBL/GenBank/DDBJ databases">
        <title>Discovery of the Pendulisporaceae a myxobacterial family with distinct sporulation behavior and unique specialized metabolism.</title>
        <authorList>
            <person name="Garcia R."/>
            <person name="Popoff A."/>
            <person name="Bader C.D."/>
            <person name="Loehr J."/>
            <person name="Walesch S."/>
            <person name="Walt C."/>
            <person name="Boldt J."/>
            <person name="Bunk B."/>
            <person name="Haeckl F.J.F.P.J."/>
            <person name="Gunesch A.P."/>
            <person name="Birkelbach J."/>
            <person name="Nuebel U."/>
            <person name="Pietschmann T."/>
            <person name="Bach T."/>
            <person name="Mueller R."/>
        </authorList>
    </citation>
    <scope>NUCLEOTIDE SEQUENCE</scope>
    <source>
        <strain evidence="8">MSr11367</strain>
    </source>
</reference>
<dbReference type="PANTHER" id="PTHR43399:SF4">
    <property type="entry name" value="CELL WALL-ASSOCIATED PROTEASE"/>
    <property type="match status" value="1"/>
</dbReference>
<keyword evidence="3 5" id="KW-0378">Hydrolase</keyword>
<proteinExistence type="inferred from homology"/>
<feature type="active site" description="Charge relay system" evidence="5">
    <location>
        <position position="157"/>
    </location>
</feature>
<evidence type="ECO:0000313" key="9">
    <source>
        <dbReference type="Proteomes" id="UP001374803"/>
    </source>
</evidence>
<dbReference type="PANTHER" id="PTHR43399">
    <property type="entry name" value="SUBTILISIN-RELATED"/>
    <property type="match status" value="1"/>
</dbReference>
<feature type="active site" description="Charge relay system" evidence="5">
    <location>
        <position position="418"/>
    </location>
</feature>
<dbReference type="Pfam" id="PF00082">
    <property type="entry name" value="Peptidase_S8"/>
    <property type="match status" value="1"/>
</dbReference>
<evidence type="ECO:0000256" key="4">
    <source>
        <dbReference type="ARBA" id="ARBA00022825"/>
    </source>
</evidence>
<feature type="domain" description="Peptidase S8/S53" evidence="7">
    <location>
        <begin position="148"/>
        <end position="466"/>
    </location>
</feature>
<feature type="chain" id="PRO_5045624464" evidence="6">
    <location>
        <begin position="22"/>
        <end position="488"/>
    </location>
</feature>
<evidence type="ECO:0000256" key="2">
    <source>
        <dbReference type="ARBA" id="ARBA00022670"/>
    </source>
</evidence>
<gene>
    <name evidence="8" type="ORF">LVJ94_30045</name>
</gene>
<feature type="active site" description="Charge relay system" evidence="5">
    <location>
        <position position="213"/>
    </location>
</feature>
<dbReference type="SUPFAM" id="SSF52743">
    <property type="entry name" value="Subtilisin-like"/>
    <property type="match status" value="1"/>
</dbReference>
<protein>
    <submittedName>
        <fullName evidence="8">S8 family serine peptidase</fullName>
    </submittedName>
</protein>
<dbReference type="InterPro" id="IPR051048">
    <property type="entry name" value="Peptidase_S8/S53_subtilisin"/>
</dbReference>
<sequence length="488" mass="49634">MNGSLRRRGFVSLALVSLALAACSSNERHDGTRSSSAALAHSASLDPRLANALAGALPSTKFDVVVGYDAPATGLSTLTGALEGLGLGVLQFPHLHAVALRATAAQIAGVRALPGVRSVYLNRPLKYLLNQSVPGTRADQVVATGVTGAGVGVAVLDSGVDALRPDLAYPSHTVQNVKIVADVNDILAGIAPPTPVGALALENLPDTDTTTGHGTHCAGIIGGLGTQSGGKYKGVAPGANLIGLGVGDGINILWTLAGFDWILAHKDQYDIRIVSNSWGSEGTYDENDPINQATKKVHDAGIAVVFAGGNSGPGANTINPYSVAPWVLGVAAGCKLDPNNDTPTCLRAGDKLVADFSSRGTPDSDLLHPDVTAPGVDIVSDRALTGTVLNVLDAQSDLSKCNIARGDLLGYTCASGTSMATPHVAGILALLVEATGGKITPDQAYESIVNTARPLAGYATFEAGAGYVDAKAAVDYAKSHFAQDAGAE</sequence>
<dbReference type="InterPro" id="IPR023828">
    <property type="entry name" value="Peptidase_S8_Ser-AS"/>
</dbReference>
<dbReference type="RefSeq" id="WP_394830758.1">
    <property type="nucleotide sequence ID" value="NZ_CP089929.1"/>
</dbReference>
<evidence type="ECO:0000313" key="8">
    <source>
        <dbReference type="EMBL" id="WXB01148.1"/>
    </source>
</evidence>
<evidence type="ECO:0000256" key="1">
    <source>
        <dbReference type="ARBA" id="ARBA00011073"/>
    </source>
</evidence>
<dbReference type="InterPro" id="IPR015500">
    <property type="entry name" value="Peptidase_S8_subtilisin-rel"/>
</dbReference>
<dbReference type="EMBL" id="CP089983">
    <property type="protein sequence ID" value="WXB01148.1"/>
    <property type="molecule type" value="Genomic_DNA"/>
</dbReference>
<evidence type="ECO:0000256" key="6">
    <source>
        <dbReference type="SAM" id="SignalP"/>
    </source>
</evidence>
<dbReference type="PROSITE" id="PS00137">
    <property type="entry name" value="SUBTILASE_HIS"/>
    <property type="match status" value="1"/>
</dbReference>
<accession>A0ABZ2KR64</accession>
<dbReference type="PROSITE" id="PS51892">
    <property type="entry name" value="SUBTILASE"/>
    <property type="match status" value="1"/>
</dbReference>
<dbReference type="InterPro" id="IPR000209">
    <property type="entry name" value="Peptidase_S8/S53_dom"/>
</dbReference>
<dbReference type="PROSITE" id="PS51257">
    <property type="entry name" value="PROKAR_LIPOPROTEIN"/>
    <property type="match status" value="1"/>
</dbReference>
<keyword evidence="4 5" id="KW-0720">Serine protease</keyword>
<evidence type="ECO:0000256" key="3">
    <source>
        <dbReference type="ARBA" id="ARBA00022801"/>
    </source>
</evidence>
<keyword evidence="6" id="KW-0732">Signal</keyword>
<comment type="similarity">
    <text evidence="1 5">Belongs to the peptidase S8 family.</text>
</comment>
<name>A0ABZ2KR64_9BACT</name>
<evidence type="ECO:0000259" key="7">
    <source>
        <dbReference type="Pfam" id="PF00082"/>
    </source>
</evidence>
<keyword evidence="2 5" id="KW-0645">Protease</keyword>
<dbReference type="InterPro" id="IPR022398">
    <property type="entry name" value="Peptidase_S8_His-AS"/>
</dbReference>
<dbReference type="Gene3D" id="3.40.50.200">
    <property type="entry name" value="Peptidase S8/S53 domain"/>
    <property type="match status" value="1"/>
</dbReference>